<proteinExistence type="inferred from homology"/>
<organism evidence="12 13">
    <name type="scientific">Amblyomma americanum</name>
    <name type="common">Lone star tick</name>
    <dbReference type="NCBI Taxonomy" id="6943"/>
    <lineage>
        <taxon>Eukaryota</taxon>
        <taxon>Metazoa</taxon>
        <taxon>Ecdysozoa</taxon>
        <taxon>Arthropoda</taxon>
        <taxon>Chelicerata</taxon>
        <taxon>Arachnida</taxon>
        <taxon>Acari</taxon>
        <taxon>Parasitiformes</taxon>
        <taxon>Ixodida</taxon>
        <taxon>Ixodoidea</taxon>
        <taxon>Ixodidae</taxon>
        <taxon>Amblyomminae</taxon>
        <taxon>Amblyomma</taxon>
    </lineage>
</organism>
<keyword evidence="9" id="KW-0812">Transmembrane</keyword>
<dbReference type="GO" id="GO:0046872">
    <property type="term" value="F:metal ion binding"/>
    <property type="evidence" value="ECO:0007669"/>
    <property type="project" value="UniProtKB-KW"/>
</dbReference>
<keyword evidence="5" id="KW-0378">Hydrolase</keyword>
<comment type="caution">
    <text evidence="12">The sequence shown here is derived from an EMBL/GenBank/DDBJ whole genome shotgun (WGS) entry which is preliminary data.</text>
</comment>
<dbReference type="Gene3D" id="3.40.390.10">
    <property type="entry name" value="Collagenase (Catalytic Domain)"/>
    <property type="match status" value="1"/>
</dbReference>
<feature type="compositionally biased region" description="Low complexity" evidence="8">
    <location>
        <begin position="25"/>
        <end position="42"/>
    </location>
</feature>
<dbReference type="GO" id="GO:0005886">
    <property type="term" value="C:plasma membrane"/>
    <property type="evidence" value="ECO:0007669"/>
    <property type="project" value="TreeGrafter"/>
</dbReference>
<dbReference type="PANTHER" id="PTHR11733:SF241">
    <property type="entry name" value="GH26575P-RELATED"/>
    <property type="match status" value="1"/>
</dbReference>
<evidence type="ECO:0000256" key="1">
    <source>
        <dbReference type="ARBA" id="ARBA00001947"/>
    </source>
</evidence>
<keyword evidence="3" id="KW-0645">Protease</keyword>
<feature type="transmembrane region" description="Helical" evidence="9">
    <location>
        <begin position="291"/>
        <end position="312"/>
    </location>
</feature>
<dbReference type="GO" id="GO:0004222">
    <property type="term" value="F:metalloendopeptidase activity"/>
    <property type="evidence" value="ECO:0007669"/>
    <property type="project" value="InterPro"/>
</dbReference>
<dbReference type="AlphaFoldDB" id="A0AAQ4FDD5"/>
<comment type="cofactor">
    <cofactor evidence="1">
        <name>Zn(2+)</name>
        <dbReference type="ChEBI" id="CHEBI:29105"/>
    </cofactor>
</comment>
<dbReference type="InterPro" id="IPR042089">
    <property type="entry name" value="Peptidase_M13_dom_2"/>
</dbReference>
<keyword evidence="9" id="KW-1133">Transmembrane helix</keyword>
<keyword evidence="13" id="KW-1185">Reference proteome</keyword>
<dbReference type="Pfam" id="PF01431">
    <property type="entry name" value="Peptidase_M13"/>
    <property type="match status" value="1"/>
</dbReference>
<dbReference type="Proteomes" id="UP001321473">
    <property type="component" value="Unassembled WGS sequence"/>
</dbReference>
<feature type="domain" description="Peptidase M13 C-terminal" evidence="10">
    <location>
        <begin position="875"/>
        <end position="957"/>
    </location>
</feature>
<dbReference type="PROSITE" id="PS51885">
    <property type="entry name" value="NEPRILYSIN"/>
    <property type="match status" value="1"/>
</dbReference>
<dbReference type="InterPro" id="IPR018497">
    <property type="entry name" value="Peptidase_M13_C"/>
</dbReference>
<evidence type="ECO:0000256" key="2">
    <source>
        <dbReference type="ARBA" id="ARBA00007357"/>
    </source>
</evidence>
<evidence type="ECO:0000313" key="13">
    <source>
        <dbReference type="Proteomes" id="UP001321473"/>
    </source>
</evidence>
<keyword evidence="6" id="KW-0862">Zinc</keyword>
<evidence type="ECO:0000256" key="3">
    <source>
        <dbReference type="ARBA" id="ARBA00022670"/>
    </source>
</evidence>
<evidence type="ECO:0000256" key="4">
    <source>
        <dbReference type="ARBA" id="ARBA00022723"/>
    </source>
</evidence>
<evidence type="ECO:0000256" key="6">
    <source>
        <dbReference type="ARBA" id="ARBA00022833"/>
    </source>
</evidence>
<dbReference type="EMBL" id="JARKHS020003833">
    <property type="protein sequence ID" value="KAK8785180.1"/>
    <property type="molecule type" value="Genomic_DNA"/>
</dbReference>
<evidence type="ECO:0000259" key="10">
    <source>
        <dbReference type="Pfam" id="PF01431"/>
    </source>
</evidence>
<feature type="domain" description="Peptidase M13 N-terminal" evidence="11">
    <location>
        <begin position="347"/>
        <end position="713"/>
    </location>
</feature>
<name>A0AAQ4FDD5_AMBAM</name>
<feature type="compositionally biased region" description="Polar residues" evidence="8">
    <location>
        <begin position="60"/>
        <end position="74"/>
    </location>
</feature>
<keyword evidence="7" id="KW-0482">Metalloprotease</keyword>
<evidence type="ECO:0000259" key="11">
    <source>
        <dbReference type="Pfam" id="PF05649"/>
    </source>
</evidence>
<dbReference type="InterPro" id="IPR008753">
    <property type="entry name" value="Peptidase_M13_N"/>
</dbReference>
<sequence length="960" mass="105033">MQIEAAAKTSSSKELVAIEAPQPPKKGAGSKSKSSRSVPSDSHAPGTRSKKSRVKSTTSNQASAPTSASDSTVGHRTPQAVKENGEVGASATPPSVHQLPSPVPRSSVREKSLQKAPINGVGLTRDKSQPVQLVQSAKRVKPTRPGKGDRSSSQRKPGSSGTAAGGKSTSQTAAARVSTEVSGGASGPASGQLMGSPNVSPPQSTVNPASPLSLSSADTMRLYDALAAANPDPCLASPQDPRSQIECTEAEAGKVLSPGVFSVEALDIVGMQRTPENAFRSARRLFCREELILAMALAVTLFLVLAVVLIVIQSDSRRRSKILCTTEDCRLHAFLLNDALNRSIDACEDFRAHVCSKWSPPKGRTQLRDFDTSTMHDMVYSWLFGIRTTLQDGSALFPVGLKALAMFESCMSNLSEYGSTLHEFRTFLERRDIPWPEASPTDSDALRVLVTLAYNWQVALWFSLRAVMKHGKWNILLTAAPRLPFYLHYHRSVKIAGSYAAYWTQYYRAFIGDVKADSEQRAIEAQRLEGEILEALNAALEASPKDASVFPIGEVEVYTQSIETSRWLRALQHATALRPELTEQDEMVVNNKHFLLTIGELLGNYTNAQILEFLAWQFVQHYAPVADSRLLLTRYGDQQKVDLLRPAFCGLHIEVAYKVLLLTLYFSSRVTQTDRRLVDGAFERLLSTTISLVNSTEWLDTESKAVVSAKIGSVYMRLWPPAHFLTNENLEHLYEPFPGNASSFGFYWLESIQSMRATNRTPEYEAVLDLPLNYAQPYLEYDYVENSVDVAIGAVARPLFYGKGTKGMLYGGLGFSVAVELVKAIDREGLHWRPGGELTTSIFSAPSQAAFEEKEQCAKTTTGGASHSLFPEIPALQVAYSAFLGATNEVGSTPPISEELTEAKVFFITLCYMTCSLARVKNAFAANCNQVVRNSLAFANVFECPPGSKMNPIKKCNFFD</sequence>
<dbReference type="InterPro" id="IPR000718">
    <property type="entry name" value="Peptidase_M13"/>
</dbReference>
<evidence type="ECO:0000256" key="5">
    <source>
        <dbReference type="ARBA" id="ARBA00022801"/>
    </source>
</evidence>
<evidence type="ECO:0000313" key="12">
    <source>
        <dbReference type="EMBL" id="KAK8785180.1"/>
    </source>
</evidence>
<evidence type="ECO:0000256" key="8">
    <source>
        <dbReference type="SAM" id="MobiDB-lite"/>
    </source>
</evidence>
<keyword evidence="9" id="KW-0472">Membrane</keyword>
<dbReference type="GO" id="GO:0016485">
    <property type="term" value="P:protein processing"/>
    <property type="evidence" value="ECO:0007669"/>
    <property type="project" value="TreeGrafter"/>
</dbReference>
<accession>A0AAQ4FDD5</accession>
<feature type="compositionally biased region" description="Polar residues" evidence="8">
    <location>
        <begin position="193"/>
        <end position="213"/>
    </location>
</feature>
<dbReference type="SUPFAM" id="SSF55486">
    <property type="entry name" value="Metalloproteases ('zincins'), catalytic domain"/>
    <property type="match status" value="1"/>
</dbReference>
<comment type="similarity">
    <text evidence="2">Belongs to the peptidase M13 family.</text>
</comment>
<feature type="region of interest" description="Disordered" evidence="8">
    <location>
        <begin position="1"/>
        <end position="213"/>
    </location>
</feature>
<evidence type="ECO:0000256" key="9">
    <source>
        <dbReference type="SAM" id="Phobius"/>
    </source>
</evidence>
<reference evidence="12 13" key="1">
    <citation type="journal article" date="2023" name="Arcadia Sci">
        <title>De novo assembly of a long-read Amblyomma americanum tick genome.</title>
        <authorList>
            <person name="Chou S."/>
            <person name="Poskanzer K.E."/>
            <person name="Rollins M."/>
            <person name="Thuy-Boun P.S."/>
        </authorList>
    </citation>
    <scope>NUCLEOTIDE SEQUENCE [LARGE SCALE GENOMIC DNA]</scope>
    <source>
        <strain evidence="12">F_SG_1</strain>
        <tissue evidence="12">Salivary glands</tissue>
    </source>
</reference>
<dbReference type="InterPro" id="IPR024079">
    <property type="entry name" value="MetalloPept_cat_dom_sf"/>
</dbReference>
<feature type="compositionally biased region" description="Low complexity" evidence="8">
    <location>
        <begin position="158"/>
        <end position="175"/>
    </location>
</feature>
<keyword evidence="4" id="KW-0479">Metal-binding</keyword>
<gene>
    <name evidence="12" type="ORF">V5799_008452</name>
</gene>
<dbReference type="PANTHER" id="PTHR11733">
    <property type="entry name" value="ZINC METALLOPROTEASE FAMILY M13 NEPRILYSIN-RELATED"/>
    <property type="match status" value="1"/>
</dbReference>
<protein>
    <recommendedName>
        <fullName evidence="14">M13 family peptidase</fullName>
    </recommendedName>
</protein>
<evidence type="ECO:0000256" key="7">
    <source>
        <dbReference type="ARBA" id="ARBA00023049"/>
    </source>
</evidence>
<dbReference type="Gene3D" id="1.10.1380.10">
    <property type="entry name" value="Neutral endopeptidase , domain2"/>
    <property type="match status" value="1"/>
</dbReference>
<dbReference type="Pfam" id="PF05649">
    <property type="entry name" value="Peptidase_M13_N"/>
    <property type="match status" value="1"/>
</dbReference>
<evidence type="ECO:0008006" key="14">
    <source>
        <dbReference type="Google" id="ProtNLM"/>
    </source>
</evidence>